<dbReference type="PANTHER" id="PTHR46630">
    <property type="entry name" value="TETRATRICOPEPTIDE REPEAT PROTEIN 29"/>
    <property type="match status" value="1"/>
</dbReference>
<sequence length="459" mass="53955">MFPITAQKTTTAEIDTLQKQISKIQWNIGDYRKGVLLQKEIIEKSKRIKYTKGEITGYLGLAHALGGMNKNQESFYFLNIAEKKLKSFDDNPLKARLYFLYGTYYYRLELHQQAIKSFNKSLDFANKIQDKKLSEKLKYNVYDWKRSSFESLNQMDSVYSNERKCMASPMPMLYITIASRHLDKGEIDSAKYYTDKANDLVLAKKAPIEGKSNVLRAYGKLYIKKKEYDKALKCLFESLEITKKMNFKKRDLESYKLIYEAYKGQNDLQKENEYLLKYSALNDSLNQVEKQMANLPIEKLLNDQAEENEKSKNSLYYIIIGVTLISLFIICMLIRFFNQKQKENDTTIHQKVQETDLLKKKLDTAIDEVIHLAITDDPSFIVKFKEVYSEFYTTLRSEYPQLTVNDMKFFALIKLKFSNKEIAEYAHMSIRTVESKKYRLRKKIDLATDVDFNNWVLSR</sequence>
<dbReference type="InterPro" id="IPR016032">
    <property type="entry name" value="Sig_transdc_resp-reg_C-effctor"/>
</dbReference>
<dbReference type="InterPro" id="IPR036388">
    <property type="entry name" value="WH-like_DNA-bd_sf"/>
</dbReference>
<gene>
    <name evidence="9" type="ORF">GCM10023210_28380</name>
</gene>
<keyword evidence="3" id="KW-0677">Repeat</keyword>
<dbReference type="InterPro" id="IPR000792">
    <property type="entry name" value="Tscrpt_reg_LuxR_C"/>
</dbReference>
<dbReference type="Gene3D" id="1.25.40.10">
    <property type="entry name" value="Tetratricopeptide repeat domain"/>
    <property type="match status" value="2"/>
</dbReference>
<dbReference type="RefSeq" id="WP_345205286.1">
    <property type="nucleotide sequence ID" value="NZ_BAABHX010000004.1"/>
</dbReference>
<dbReference type="SUPFAM" id="SSF46894">
    <property type="entry name" value="C-terminal effector domain of the bipartite response regulators"/>
    <property type="match status" value="1"/>
</dbReference>
<accession>A0ABP9MIB4</accession>
<comment type="similarity">
    <text evidence="5">Belongs to the Rap family.</text>
</comment>
<protein>
    <recommendedName>
        <fullName evidence="8">HTH luxR-type domain-containing protein</fullName>
    </recommendedName>
</protein>
<evidence type="ECO:0000256" key="3">
    <source>
        <dbReference type="ARBA" id="ARBA00022737"/>
    </source>
</evidence>
<dbReference type="InterPro" id="IPR011990">
    <property type="entry name" value="TPR-like_helical_dom_sf"/>
</dbReference>
<feature type="domain" description="HTH luxR-type" evidence="8">
    <location>
        <begin position="399"/>
        <end position="456"/>
    </location>
</feature>
<dbReference type="InterPro" id="IPR051476">
    <property type="entry name" value="Bac_ResReg_Asp_Phosphatase"/>
</dbReference>
<name>A0ABP9MIB4_9FLAO</name>
<evidence type="ECO:0000313" key="10">
    <source>
        <dbReference type="Proteomes" id="UP001500353"/>
    </source>
</evidence>
<feature type="repeat" description="TPR" evidence="6">
    <location>
        <begin position="212"/>
        <end position="245"/>
    </location>
</feature>
<comment type="subcellular location">
    <subcellularLocation>
        <location evidence="1">Cytoplasm</location>
    </subcellularLocation>
</comment>
<evidence type="ECO:0000256" key="1">
    <source>
        <dbReference type="ARBA" id="ARBA00004496"/>
    </source>
</evidence>
<dbReference type="SMART" id="SM00028">
    <property type="entry name" value="TPR"/>
    <property type="match status" value="2"/>
</dbReference>
<evidence type="ECO:0000256" key="6">
    <source>
        <dbReference type="PROSITE-ProRule" id="PRU00339"/>
    </source>
</evidence>
<dbReference type="InterPro" id="IPR019734">
    <property type="entry name" value="TPR_rpt"/>
</dbReference>
<evidence type="ECO:0000256" key="7">
    <source>
        <dbReference type="SAM" id="Phobius"/>
    </source>
</evidence>
<keyword evidence="7" id="KW-0472">Membrane</keyword>
<dbReference type="SUPFAM" id="SSF81901">
    <property type="entry name" value="HCP-like"/>
    <property type="match status" value="1"/>
</dbReference>
<dbReference type="EMBL" id="BAABHX010000004">
    <property type="protein sequence ID" value="GAA5095526.1"/>
    <property type="molecule type" value="Genomic_DNA"/>
</dbReference>
<evidence type="ECO:0000256" key="5">
    <source>
        <dbReference type="ARBA" id="ARBA00038253"/>
    </source>
</evidence>
<dbReference type="SMART" id="SM00421">
    <property type="entry name" value="HTH_LUXR"/>
    <property type="match status" value="1"/>
</dbReference>
<evidence type="ECO:0000313" key="9">
    <source>
        <dbReference type="EMBL" id="GAA5095526.1"/>
    </source>
</evidence>
<evidence type="ECO:0000259" key="8">
    <source>
        <dbReference type="SMART" id="SM00421"/>
    </source>
</evidence>
<feature type="repeat" description="TPR" evidence="6">
    <location>
        <begin position="95"/>
        <end position="128"/>
    </location>
</feature>
<keyword evidence="4 6" id="KW-0802">TPR repeat</keyword>
<keyword evidence="7" id="KW-0812">Transmembrane</keyword>
<dbReference type="PANTHER" id="PTHR46630:SF1">
    <property type="entry name" value="TETRATRICOPEPTIDE REPEAT PROTEIN 29"/>
    <property type="match status" value="1"/>
</dbReference>
<organism evidence="9 10">
    <name type="scientific">Chryseobacterium ginsengisoli</name>
    <dbReference type="NCBI Taxonomy" id="363853"/>
    <lineage>
        <taxon>Bacteria</taxon>
        <taxon>Pseudomonadati</taxon>
        <taxon>Bacteroidota</taxon>
        <taxon>Flavobacteriia</taxon>
        <taxon>Flavobacteriales</taxon>
        <taxon>Weeksellaceae</taxon>
        <taxon>Chryseobacterium group</taxon>
        <taxon>Chryseobacterium</taxon>
    </lineage>
</organism>
<evidence type="ECO:0000256" key="2">
    <source>
        <dbReference type="ARBA" id="ARBA00022490"/>
    </source>
</evidence>
<dbReference type="Gene3D" id="1.10.10.10">
    <property type="entry name" value="Winged helix-like DNA-binding domain superfamily/Winged helix DNA-binding domain"/>
    <property type="match status" value="1"/>
</dbReference>
<keyword evidence="10" id="KW-1185">Reference proteome</keyword>
<feature type="transmembrane region" description="Helical" evidence="7">
    <location>
        <begin position="315"/>
        <end position="337"/>
    </location>
</feature>
<dbReference type="Proteomes" id="UP001500353">
    <property type="component" value="Unassembled WGS sequence"/>
</dbReference>
<comment type="caution">
    <text evidence="9">The sequence shown here is derived from an EMBL/GenBank/DDBJ whole genome shotgun (WGS) entry which is preliminary data.</text>
</comment>
<reference evidence="10" key="1">
    <citation type="journal article" date="2019" name="Int. J. Syst. Evol. Microbiol.">
        <title>The Global Catalogue of Microorganisms (GCM) 10K type strain sequencing project: providing services to taxonomists for standard genome sequencing and annotation.</title>
        <authorList>
            <consortium name="The Broad Institute Genomics Platform"/>
            <consortium name="The Broad Institute Genome Sequencing Center for Infectious Disease"/>
            <person name="Wu L."/>
            <person name="Ma J."/>
        </authorList>
    </citation>
    <scope>NUCLEOTIDE SEQUENCE [LARGE SCALE GENOMIC DNA]</scope>
    <source>
        <strain evidence="10">JCM 18019</strain>
    </source>
</reference>
<keyword evidence="7" id="KW-1133">Transmembrane helix</keyword>
<proteinExistence type="inferred from homology"/>
<evidence type="ECO:0000256" key="4">
    <source>
        <dbReference type="ARBA" id="ARBA00022803"/>
    </source>
</evidence>
<dbReference type="PROSITE" id="PS50005">
    <property type="entry name" value="TPR"/>
    <property type="match status" value="2"/>
</dbReference>
<keyword evidence="2" id="KW-0963">Cytoplasm</keyword>